<feature type="compositionally biased region" description="Low complexity" evidence="1">
    <location>
        <begin position="53"/>
        <end position="64"/>
    </location>
</feature>
<evidence type="ECO:0000313" key="3">
    <source>
        <dbReference type="EMBL" id="KLT43926.1"/>
    </source>
</evidence>
<keyword evidence="2" id="KW-0472">Membrane</keyword>
<feature type="compositionally biased region" description="Low complexity" evidence="1">
    <location>
        <begin position="21"/>
        <end position="44"/>
    </location>
</feature>
<name>A0A0J0XS85_9TREE</name>
<sequence>MSPRLVARYPSRGRMSRRQDPAVSSTSSPLPSTPAAGSSSDAPPSSAPPPSTDPSASSSSSSPPSTSPPSSTPPTSTPPTSTPPTSEPPTSTPPTSTPPTSTPPTSTPPTSTPPTSEPPTSTSTTTVTPPPPTSSTTQAPPPPPSTSTVVITEDPNTLPRTTTTPISPTTFVQNGTTVIISRTATGQIQSEVAQTGGKSTANIGAIVGGVLGAAALVGVIVGFLLFCRHRRRKQRYDGVPQMPPRPSWTPLSPVATLPTLSSGPAYEPYYDAFQRYDQPAPYVDQQPSDGRVRSNPNSQYSAYSQLSTLDPSPDSSTGQLIGVGATVGTAGAAAAVGAAAASGTRHRDDDVWHEARMYQDHYLPDPSPSINRAEHTGTPSSSYAWGAAQPTRKLGMTNPDPETPDTPKSSYFGLSEPRDESPGASGPGVGAMAGVGLGAASAVSSRPGTTMPSPPRPPKSERRLSGSPLVLHTNLADPQMDPVPLSAVRQSEGGTMDSDPFKWDAISAAHSALTANAAGPSQPGLAISPPPGAEQPSAGRLPVKKDLTHDMLRRQDTLPPYNPQWENRLSAGTFGDMKRELRERGGDTA</sequence>
<feature type="compositionally biased region" description="Basic and acidic residues" evidence="1">
    <location>
        <begin position="576"/>
        <end position="589"/>
    </location>
</feature>
<feature type="compositionally biased region" description="Low complexity" evidence="1">
    <location>
        <begin position="146"/>
        <end position="170"/>
    </location>
</feature>
<dbReference type="CDD" id="cd12087">
    <property type="entry name" value="TM_EGFR-like"/>
    <property type="match status" value="1"/>
</dbReference>
<dbReference type="AlphaFoldDB" id="A0A0J0XS85"/>
<keyword evidence="4" id="KW-1185">Reference proteome</keyword>
<keyword evidence="2" id="KW-0812">Transmembrane</keyword>
<evidence type="ECO:0000256" key="2">
    <source>
        <dbReference type="SAM" id="Phobius"/>
    </source>
</evidence>
<keyword evidence="2" id="KW-1133">Transmembrane helix</keyword>
<evidence type="ECO:0008006" key="5">
    <source>
        <dbReference type="Google" id="ProtNLM"/>
    </source>
</evidence>
<protein>
    <recommendedName>
        <fullName evidence="5">Mid2 domain-containing protein</fullName>
    </recommendedName>
</protein>
<dbReference type="EMBL" id="KQ087190">
    <property type="protein sequence ID" value="KLT43926.1"/>
    <property type="molecule type" value="Genomic_DNA"/>
</dbReference>
<reference evidence="3 4" key="1">
    <citation type="submission" date="2015-03" db="EMBL/GenBank/DDBJ databases">
        <title>Genomics and transcriptomics of the oil-accumulating basidiomycete yeast T. oleaginosus allow insights into substrate utilization and the diverse evolutionary trajectories of mating systems in fungi.</title>
        <authorList>
            <consortium name="DOE Joint Genome Institute"/>
            <person name="Kourist R."/>
            <person name="Kracht O."/>
            <person name="Bracharz F."/>
            <person name="Lipzen A."/>
            <person name="Nolan M."/>
            <person name="Ohm R."/>
            <person name="Grigoriev I."/>
            <person name="Sun S."/>
            <person name="Heitman J."/>
            <person name="Bruck T."/>
            <person name="Nowrousian M."/>
        </authorList>
    </citation>
    <scope>NUCLEOTIDE SEQUENCE [LARGE SCALE GENOMIC DNA]</scope>
    <source>
        <strain evidence="3 4">IBC0246</strain>
    </source>
</reference>
<feature type="compositionally biased region" description="Low complexity" evidence="1">
    <location>
        <begin position="438"/>
        <end position="451"/>
    </location>
</feature>
<dbReference type="STRING" id="879819.A0A0J0XS85"/>
<proteinExistence type="predicted"/>
<feature type="compositionally biased region" description="Pro residues" evidence="1">
    <location>
        <begin position="128"/>
        <end position="145"/>
    </location>
</feature>
<feature type="compositionally biased region" description="Gly residues" evidence="1">
    <location>
        <begin position="425"/>
        <end position="437"/>
    </location>
</feature>
<dbReference type="Proteomes" id="UP000053611">
    <property type="component" value="Unassembled WGS sequence"/>
</dbReference>
<dbReference type="GeneID" id="28983167"/>
<dbReference type="RefSeq" id="XP_018280417.1">
    <property type="nucleotide sequence ID" value="XM_018422564.1"/>
</dbReference>
<feature type="compositionally biased region" description="Pro residues" evidence="1">
    <location>
        <begin position="65"/>
        <end position="117"/>
    </location>
</feature>
<feature type="compositionally biased region" description="Low complexity" evidence="1">
    <location>
        <begin position="118"/>
        <end position="127"/>
    </location>
</feature>
<feature type="transmembrane region" description="Helical" evidence="2">
    <location>
        <begin position="203"/>
        <end position="226"/>
    </location>
</feature>
<accession>A0A0J0XS85</accession>
<gene>
    <name evidence="3" type="ORF">CC85DRAFT_283972</name>
</gene>
<evidence type="ECO:0000313" key="4">
    <source>
        <dbReference type="Proteomes" id="UP000053611"/>
    </source>
</evidence>
<feature type="region of interest" description="Disordered" evidence="1">
    <location>
        <begin position="362"/>
        <end position="465"/>
    </location>
</feature>
<feature type="region of interest" description="Disordered" evidence="1">
    <location>
        <begin position="1"/>
        <end position="170"/>
    </location>
</feature>
<feature type="compositionally biased region" description="Basic and acidic residues" evidence="1">
    <location>
        <begin position="543"/>
        <end position="556"/>
    </location>
</feature>
<organism evidence="3 4">
    <name type="scientific">Cutaneotrichosporon oleaginosum</name>
    <dbReference type="NCBI Taxonomy" id="879819"/>
    <lineage>
        <taxon>Eukaryota</taxon>
        <taxon>Fungi</taxon>
        <taxon>Dikarya</taxon>
        <taxon>Basidiomycota</taxon>
        <taxon>Agaricomycotina</taxon>
        <taxon>Tremellomycetes</taxon>
        <taxon>Trichosporonales</taxon>
        <taxon>Trichosporonaceae</taxon>
        <taxon>Cutaneotrichosporon</taxon>
    </lineage>
</organism>
<evidence type="ECO:0000256" key="1">
    <source>
        <dbReference type="SAM" id="MobiDB-lite"/>
    </source>
</evidence>
<feature type="region of interest" description="Disordered" evidence="1">
    <location>
        <begin position="516"/>
        <end position="589"/>
    </location>
</feature>